<gene>
    <name evidence="2" type="ORF">CLW00_10350</name>
</gene>
<evidence type="ECO:0008006" key="4">
    <source>
        <dbReference type="Google" id="ProtNLM"/>
    </source>
</evidence>
<dbReference type="EMBL" id="PVTR01000003">
    <property type="protein sequence ID" value="PRY88930.1"/>
    <property type="molecule type" value="Genomic_DNA"/>
</dbReference>
<dbReference type="AlphaFoldDB" id="A0A2T0WQG1"/>
<keyword evidence="1" id="KW-0732">Signal</keyword>
<feature type="signal peptide" evidence="1">
    <location>
        <begin position="1"/>
        <end position="29"/>
    </location>
</feature>
<sequence>MKRSFTKSFKAIFALSAMLIAFNIGNVNAQEEDKFSLDVTLNSDIFFGFYPFFAGSYSLSENTAFTFYGILWSGGTGGVQGTGGGGWGNWTEFGVGMDFQVAEGININPQIGLLSGSLTSGLGTPVLGEGIVPNLTIGLDKAKTEGEFYLGYYYGFNHGNPTTLNFLHYWANYGFKISPFFSAGLHFEQLSFTGGSEVASDDSFDYYVALGPYVQFADPKGGAFARFTSGADLRSTEMVAKSGTSQPSFFKLTVGYSF</sequence>
<feature type="chain" id="PRO_5015493616" description="Outer membrane protein with beta-barrel domain" evidence="1">
    <location>
        <begin position="30"/>
        <end position="258"/>
    </location>
</feature>
<evidence type="ECO:0000313" key="2">
    <source>
        <dbReference type="EMBL" id="PRY88930.1"/>
    </source>
</evidence>
<keyword evidence="3" id="KW-1185">Reference proteome</keyword>
<accession>A0A2T0WQG1</accession>
<dbReference type="Proteomes" id="UP000238157">
    <property type="component" value="Unassembled WGS sequence"/>
</dbReference>
<dbReference type="RefSeq" id="WP_106132734.1">
    <property type="nucleotide sequence ID" value="NZ_PVTR01000003.1"/>
</dbReference>
<dbReference type="InterPro" id="IPR046620">
    <property type="entry name" value="DUF6733"/>
</dbReference>
<name>A0A2T0WQG1_9BACT</name>
<dbReference type="Pfam" id="PF20507">
    <property type="entry name" value="DUF6733"/>
    <property type="match status" value="1"/>
</dbReference>
<comment type="caution">
    <text evidence="2">The sequence shown here is derived from an EMBL/GenBank/DDBJ whole genome shotgun (WGS) entry which is preliminary data.</text>
</comment>
<dbReference type="OrthoDB" id="9771670at2"/>
<proteinExistence type="predicted"/>
<evidence type="ECO:0000313" key="3">
    <source>
        <dbReference type="Proteomes" id="UP000238157"/>
    </source>
</evidence>
<evidence type="ECO:0000256" key="1">
    <source>
        <dbReference type="SAM" id="SignalP"/>
    </source>
</evidence>
<reference evidence="2 3" key="1">
    <citation type="submission" date="2018-03" db="EMBL/GenBank/DDBJ databases">
        <title>Genomic Encyclopedia of Archaeal and Bacterial Type Strains, Phase II (KMG-II): from individual species to whole genera.</title>
        <authorList>
            <person name="Goeker M."/>
        </authorList>
    </citation>
    <scope>NUCLEOTIDE SEQUENCE [LARGE SCALE GENOMIC DNA]</scope>
    <source>
        <strain evidence="2 3">DSM 27929</strain>
    </source>
</reference>
<protein>
    <recommendedName>
        <fullName evidence="4">Outer membrane protein with beta-barrel domain</fullName>
    </recommendedName>
</protein>
<organism evidence="2 3">
    <name type="scientific">Mongoliibacter ruber</name>
    <dbReference type="NCBI Taxonomy" id="1750599"/>
    <lineage>
        <taxon>Bacteria</taxon>
        <taxon>Pseudomonadati</taxon>
        <taxon>Bacteroidota</taxon>
        <taxon>Cytophagia</taxon>
        <taxon>Cytophagales</taxon>
        <taxon>Cyclobacteriaceae</taxon>
        <taxon>Mongoliibacter</taxon>
    </lineage>
</organism>